<dbReference type="GO" id="GO:0016020">
    <property type="term" value="C:membrane"/>
    <property type="evidence" value="ECO:0007669"/>
    <property type="project" value="TreeGrafter"/>
</dbReference>
<dbReference type="PROSITE" id="PS51677">
    <property type="entry name" value="NODB"/>
    <property type="match status" value="1"/>
</dbReference>
<keyword evidence="1" id="KW-0472">Membrane</keyword>
<sequence>MNSAYKRTKAFVLSIVLFFGALFIIGCFVLGIKNLCSAFQGYETPINRVYTKDKKVALTFDVAWGSENIEEILDILDKHNAKATFFLVGSWVDDNEELVKEIHNRGHEIGNHSNTHSSFPDISNKQKIEEIISTGNKIEDLTGEKTNLFRPPFGKVDKETMNTCKSLGYYTIKWDVDSGDWKNIGPVHVVDRVSKNTSYGSIILFHANVRDVSTYLEDALTNLEKKDYSMVTVSNLIYKNNYKINSFGEQSFQEDD</sequence>
<keyword evidence="1" id="KW-0812">Transmembrane</keyword>
<accession>A0A0B3VZC9</accession>
<proteinExistence type="predicted"/>
<dbReference type="CDD" id="cd10917">
    <property type="entry name" value="CE4_NodB_like_6s_7s"/>
    <property type="match status" value="1"/>
</dbReference>
<feature type="transmembrane region" description="Helical" evidence="1">
    <location>
        <begin position="12"/>
        <end position="32"/>
    </location>
</feature>
<dbReference type="GO" id="GO:0005975">
    <property type="term" value="P:carbohydrate metabolic process"/>
    <property type="evidence" value="ECO:0007669"/>
    <property type="project" value="InterPro"/>
</dbReference>
<dbReference type="OrthoDB" id="9806342at2"/>
<dbReference type="PANTHER" id="PTHR10587:SF128">
    <property type="entry name" value="POLYSACCHARIDE DEACETYLASE PDAB-RELATED"/>
    <property type="match status" value="1"/>
</dbReference>
<dbReference type="Gene3D" id="3.20.20.370">
    <property type="entry name" value="Glycoside hydrolase/deacetylase"/>
    <property type="match status" value="1"/>
</dbReference>
<evidence type="ECO:0000259" key="2">
    <source>
        <dbReference type="PROSITE" id="PS51677"/>
    </source>
</evidence>
<dbReference type="EMBL" id="JWHR01000047">
    <property type="protein sequence ID" value="KHS58138.1"/>
    <property type="molecule type" value="Genomic_DNA"/>
</dbReference>
<reference evidence="3 4" key="1">
    <citation type="submission" date="2014-12" db="EMBL/GenBank/DDBJ databases">
        <title>Draft genome sequence of Terrisporobacter sp. 08-306576, isolated from the blood culture of a bacteremia patient.</title>
        <authorList>
            <person name="Lund L.C."/>
            <person name="Sydenham T.V."/>
            <person name="Hogh S.V."/>
            <person name="Skov M.N."/>
            <person name="Kemp M."/>
            <person name="Justesen U.S."/>
        </authorList>
    </citation>
    <scope>NUCLEOTIDE SEQUENCE [LARGE SCALE GENOMIC DNA]</scope>
    <source>
        <strain evidence="3 4">08-306576</strain>
    </source>
</reference>
<dbReference type="GO" id="GO:0016810">
    <property type="term" value="F:hydrolase activity, acting on carbon-nitrogen (but not peptide) bonds"/>
    <property type="evidence" value="ECO:0007669"/>
    <property type="project" value="InterPro"/>
</dbReference>
<evidence type="ECO:0000313" key="3">
    <source>
        <dbReference type="EMBL" id="KHS58138.1"/>
    </source>
</evidence>
<evidence type="ECO:0000313" key="4">
    <source>
        <dbReference type="Proteomes" id="UP000031189"/>
    </source>
</evidence>
<protein>
    <submittedName>
        <fullName evidence="3">Polysaccharide deacetylase</fullName>
    </submittedName>
</protein>
<dbReference type="InterPro" id="IPR002509">
    <property type="entry name" value="NODB_dom"/>
</dbReference>
<dbReference type="Proteomes" id="UP000031189">
    <property type="component" value="Unassembled WGS sequence"/>
</dbReference>
<keyword evidence="4" id="KW-1185">Reference proteome</keyword>
<dbReference type="AlphaFoldDB" id="A0A0B3VZC9"/>
<dbReference type="InterPro" id="IPR050248">
    <property type="entry name" value="Polysacc_deacetylase_ArnD"/>
</dbReference>
<dbReference type="SUPFAM" id="SSF88713">
    <property type="entry name" value="Glycoside hydrolase/deacetylase"/>
    <property type="match status" value="1"/>
</dbReference>
<dbReference type="PANTHER" id="PTHR10587">
    <property type="entry name" value="GLYCOSYL TRANSFERASE-RELATED"/>
    <property type="match status" value="1"/>
</dbReference>
<organism evidence="3 4">
    <name type="scientific">Terrisporobacter othiniensis</name>
    <dbReference type="NCBI Taxonomy" id="1577792"/>
    <lineage>
        <taxon>Bacteria</taxon>
        <taxon>Bacillati</taxon>
        <taxon>Bacillota</taxon>
        <taxon>Clostridia</taxon>
        <taxon>Peptostreptococcales</taxon>
        <taxon>Peptostreptococcaceae</taxon>
        <taxon>Terrisporobacter</taxon>
    </lineage>
</organism>
<dbReference type="Pfam" id="PF01522">
    <property type="entry name" value="Polysacc_deac_1"/>
    <property type="match status" value="1"/>
</dbReference>
<dbReference type="STRING" id="1577792.QX51_04180"/>
<keyword evidence="1" id="KW-1133">Transmembrane helix</keyword>
<dbReference type="InterPro" id="IPR011330">
    <property type="entry name" value="Glyco_hydro/deAcase_b/a-brl"/>
</dbReference>
<gene>
    <name evidence="3" type="ORF">QX51_04180</name>
</gene>
<name>A0A0B3VZC9_9FIRM</name>
<feature type="domain" description="NodB homology" evidence="2">
    <location>
        <begin position="54"/>
        <end position="231"/>
    </location>
</feature>
<dbReference type="RefSeq" id="WP_039678659.1">
    <property type="nucleotide sequence ID" value="NZ_JAXECK010000017.1"/>
</dbReference>
<evidence type="ECO:0000256" key="1">
    <source>
        <dbReference type="SAM" id="Phobius"/>
    </source>
</evidence>
<comment type="caution">
    <text evidence="3">The sequence shown here is derived from an EMBL/GenBank/DDBJ whole genome shotgun (WGS) entry which is preliminary data.</text>
</comment>
<dbReference type="PROSITE" id="PS51257">
    <property type="entry name" value="PROKAR_LIPOPROTEIN"/>
    <property type="match status" value="1"/>
</dbReference>